<gene>
    <name evidence="2" type="ORF">SAMN05421812_105310</name>
</gene>
<organism evidence="2 3">
    <name type="scientific">Asanoa hainanensis</name>
    <dbReference type="NCBI Taxonomy" id="560556"/>
    <lineage>
        <taxon>Bacteria</taxon>
        <taxon>Bacillati</taxon>
        <taxon>Actinomycetota</taxon>
        <taxon>Actinomycetes</taxon>
        <taxon>Micromonosporales</taxon>
        <taxon>Micromonosporaceae</taxon>
        <taxon>Asanoa</taxon>
    </lineage>
</organism>
<dbReference type="EMBL" id="FZPH01000005">
    <property type="protein sequence ID" value="SNT40049.1"/>
    <property type="molecule type" value="Genomic_DNA"/>
</dbReference>
<evidence type="ECO:0000259" key="1">
    <source>
        <dbReference type="Pfam" id="PF01261"/>
    </source>
</evidence>
<dbReference type="Pfam" id="PF01261">
    <property type="entry name" value="AP_endonuc_2"/>
    <property type="match status" value="1"/>
</dbReference>
<dbReference type="GO" id="GO:0016853">
    <property type="term" value="F:isomerase activity"/>
    <property type="evidence" value="ECO:0007669"/>
    <property type="project" value="UniProtKB-KW"/>
</dbReference>
<dbReference type="Proteomes" id="UP000198362">
    <property type="component" value="Unassembled WGS sequence"/>
</dbReference>
<keyword evidence="3" id="KW-1185">Reference proteome</keyword>
<dbReference type="InterPro" id="IPR050312">
    <property type="entry name" value="IolE/XylAMocC-like"/>
</dbReference>
<dbReference type="InterPro" id="IPR036237">
    <property type="entry name" value="Xyl_isomerase-like_sf"/>
</dbReference>
<proteinExistence type="predicted"/>
<keyword evidence="2" id="KW-0413">Isomerase</keyword>
<evidence type="ECO:0000313" key="2">
    <source>
        <dbReference type="EMBL" id="SNT40049.1"/>
    </source>
</evidence>
<accession>A0A239MDZ1</accession>
<dbReference type="InterPro" id="IPR013022">
    <property type="entry name" value="Xyl_isomerase-like_TIM-brl"/>
</dbReference>
<dbReference type="PANTHER" id="PTHR12110">
    <property type="entry name" value="HYDROXYPYRUVATE ISOMERASE"/>
    <property type="match status" value="1"/>
</dbReference>
<sequence length="263" mass="28664">MWSQGFFLNVVDDDPAPIAELLARSADLDQIGHVEIWLERVPETPAQSSRLAKLLSGRRVVVHAPFVGISLVGPAKELRLASEMRLARAHSVACDLGAELITMHSGPAFFRTERSEAHDRLAESLTRLGAANSDGPAITIENMAVRRGVTYEPVVEPADFAELLSRVPNLRITLDVGHAIQSGINPRAFFREHGPLIGNIHLHDGVAGGRAHLALGDGQLDLPSLAPDLDRYSGFVGIEVFAWEGVVTSWPAARMLRSVERRR</sequence>
<protein>
    <submittedName>
        <fullName evidence="2">Sugar phosphate isomerase/epimerase</fullName>
    </submittedName>
</protein>
<feature type="domain" description="Xylose isomerase-like TIM barrel" evidence="1">
    <location>
        <begin position="39"/>
        <end position="244"/>
    </location>
</feature>
<evidence type="ECO:0000313" key="3">
    <source>
        <dbReference type="Proteomes" id="UP000198362"/>
    </source>
</evidence>
<dbReference type="SUPFAM" id="SSF51658">
    <property type="entry name" value="Xylose isomerase-like"/>
    <property type="match status" value="1"/>
</dbReference>
<dbReference type="AlphaFoldDB" id="A0A239MDZ1"/>
<reference evidence="2 3" key="1">
    <citation type="submission" date="2017-06" db="EMBL/GenBank/DDBJ databases">
        <authorList>
            <person name="Kim H.J."/>
            <person name="Triplett B.A."/>
        </authorList>
    </citation>
    <scope>NUCLEOTIDE SEQUENCE [LARGE SCALE GENOMIC DNA]</scope>
    <source>
        <strain evidence="2 3">CGMCC 4.5593</strain>
    </source>
</reference>
<dbReference type="Gene3D" id="3.20.20.150">
    <property type="entry name" value="Divalent-metal-dependent TIM barrel enzymes"/>
    <property type="match status" value="1"/>
</dbReference>
<name>A0A239MDZ1_9ACTN</name>